<evidence type="ECO:0000256" key="2">
    <source>
        <dbReference type="RuleBase" id="RU361145"/>
    </source>
</evidence>
<comment type="catalytic activity">
    <reaction evidence="2">
        <text>4 Fe(2+) + O2 + 4 H(+) = 4 Fe(3+) + 2 H2O</text>
        <dbReference type="Rhea" id="RHEA:11148"/>
        <dbReference type="ChEBI" id="CHEBI:15377"/>
        <dbReference type="ChEBI" id="CHEBI:15378"/>
        <dbReference type="ChEBI" id="CHEBI:15379"/>
        <dbReference type="ChEBI" id="CHEBI:29033"/>
        <dbReference type="ChEBI" id="CHEBI:29034"/>
        <dbReference type="EC" id="1.16.3.1"/>
    </reaction>
</comment>
<keyword evidence="2" id="KW-0560">Oxidoreductase</keyword>
<dbReference type="InterPro" id="IPR001519">
    <property type="entry name" value="Ferritin"/>
</dbReference>
<dbReference type="PROSITE" id="PS00204">
    <property type="entry name" value="FERRITIN_2"/>
    <property type="match status" value="1"/>
</dbReference>
<feature type="binding site" evidence="1">
    <location>
        <position position="24"/>
    </location>
    <ligand>
        <name>Fe cation</name>
        <dbReference type="ChEBI" id="CHEBI:24875"/>
        <label>1</label>
    </ligand>
</feature>
<keyword evidence="2" id="KW-0409">Iron storage</keyword>
<evidence type="ECO:0000259" key="3">
    <source>
        <dbReference type="PROSITE" id="PS50905"/>
    </source>
</evidence>
<dbReference type="PANTHER" id="PTHR11431">
    <property type="entry name" value="FERRITIN"/>
    <property type="match status" value="1"/>
</dbReference>
<name>A0A7R9MKW7_9ACAR</name>
<comment type="function">
    <text evidence="2">Stores iron in a soluble, non-toxic, readily available form. Important for iron homeostasis. Iron is taken up in the ferrous form and deposited as ferric hydroxides after oxidation.</text>
</comment>
<feature type="domain" description="Ferritin-like diiron" evidence="3">
    <location>
        <begin position="1"/>
        <end position="42"/>
    </location>
</feature>
<dbReference type="Gene3D" id="1.20.1260.10">
    <property type="match status" value="1"/>
</dbReference>
<dbReference type="EC" id="1.16.3.1" evidence="2"/>
<dbReference type="InterPro" id="IPR009040">
    <property type="entry name" value="Ferritin-like_diiron"/>
</dbReference>
<dbReference type="SUPFAM" id="SSF47240">
    <property type="entry name" value="Ferritin-like"/>
    <property type="match status" value="1"/>
</dbReference>
<keyword evidence="5" id="KW-1185">Reference proteome</keyword>
<dbReference type="InterPro" id="IPR014034">
    <property type="entry name" value="Ferritin_CS"/>
</dbReference>
<comment type="similarity">
    <text evidence="2">Belongs to the ferritin family.</text>
</comment>
<dbReference type="PROSITE" id="PS50905">
    <property type="entry name" value="FERRITIN_LIKE"/>
    <property type="match status" value="1"/>
</dbReference>
<dbReference type="PANTHER" id="PTHR11431:SF75">
    <property type="entry name" value="FERRITIN"/>
    <property type="match status" value="1"/>
</dbReference>
<dbReference type="GO" id="GO:0006826">
    <property type="term" value="P:iron ion transport"/>
    <property type="evidence" value="ECO:0007669"/>
    <property type="project" value="InterPro"/>
</dbReference>
<feature type="non-terminal residue" evidence="4">
    <location>
        <position position="1"/>
    </location>
</feature>
<evidence type="ECO:0000313" key="4">
    <source>
        <dbReference type="EMBL" id="CAD7662146.1"/>
    </source>
</evidence>
<dbReference type="EMBL" id="CAJPVJ010026489">
    <property type="protein sequence ID" value="CAG2179282.1"/>
    <property type="molecule type" value="Genomic_DNA"/>
</dbReference>
<protein>
    <recommendedName>
        <fullName evidence="2">Ferritin</fullName>
        <ecNumber evidence="2">1.16.3.1</ecNumber>
    </recommendedName>
</protein>
<dbReference type="InterPro" id="IPR012347">
    <property type="entry name" value="Ferritin-like"/>
</dbReference>
<dbReference type="GO" id="GO:0008198">
    <property type="term" value="F:ferrous iron binding"/>
    <property type="evidence" value="ECO:0007669"/>
    <property type="project" value="TreeGrafter"/>
</dbReference>
<dbReference type="AlphaFoldDB" id="A0A7R9MKW7"/>
<dbReference type="GO" id="GO:0006879">
    <property type="term" value="P:intracellular iron ion homeostasis"/>
    <property type="evidence" value="ECO:0007669"/>
    <property type="project" value="UniProtKB-KW"/>
</dbReference>
<sequence length="56" mass="6292">QGIGAKTNDPEFTDFIESEFLHEQVDDIKKLGDHVTNLKRVGPGLGEYLFDKQTLS</sequence>
<proteinExistence type="inferred from homology"/>
<keyword evidence="1 2" id="KW-0479">Metal-binding</keyword>
<organism evidence="4">
    <name type="scientific">Oppiella nova</name>
    <dbReference type="NCBI Taxonomy" id="334625"/>
    <lineage>
        <taxon>Eukaryota</taxon>
        <taxon>Metazoa</taxon>
        <taxon>Ecdysozoa</taxon>
        <taxon>Arthropoda</taxon>
        <taxon>Chelicerata</taxon>
        <taxon>Arachnida</taxon>
        <taxon>Acari</taxon>
        <taxon>Acariformes</taxon>
        <taxon>Sarcoptiformes</taxon>
        <taxon>Oribatida</taxon>
        <taxon>Brachypylina</taxon>
        <taxon>Oppioidea</taxon>
        <taxon>Oppiidae</taxon>
        <taxon>Oppiella</taxon>
    </lineage>
</organism>
<evidence type="ECO:0000313" key="5">
    <source>
        <dbReference type="Proteomes" id="UP000728032"/>
    </source>
</evidence>
<dbReference type="EMBL" id="OC941314">
    <property type="protein sequence ID" value="CAD7662146.1"/>
    <property type="molecule type" value="Genomic_DNA"/>
</dbReference>
<dbReference type="GO" id="GO:0004322">
    <property type="term" value="F:ferroxidase activity"/>
    <property type="evidence" value="ECO:0007669"/>
    <property type="project" value="UniProtKB-EC"/>
</dbReference>
<gene>
    <name evidence="4" type="ORF">ONB1V03_LOCUS18706</name>
</gene>
<dbReference type="GO" id="GO:0008199">
    <property type="term" value="F:ferric iron binding"/>
    <property type="evidence" value="ECO:0007669"/>
    <property type="project" value="InterPro"/>
</dbReference>
<dbReference type="OrthoDB" id="186462at2759"/>
<dbReference type="Proteomes" id="UP000728032">
    <property type="component" value="Unassembled WGS sequence"/>
</dbReference>
<evidence type="ECO:0000256" key="1">
    <source>
        <dbReference type="PIRSR" id="PIRSR601519-1"/>
    </source>
</evidence>
<dbReference type="GO" id="GO:0005737">
    <property type="term" value="C:cytoplasm"/>
    <property type="evidence" value="ECO:0007669"/>
    <property type="project" value="TreeGrafter"/>
</dbReference>
<keyword evidence="1 2" id="KW-0408">Iron</keyword>
<accession>A0A7R9MKW7</accession>
<reference evidence="4" key="1">
    <citation type="submission" date="2020-11" db="EMBL/GenBank/DDBJ databases">
        <authorList>
            <person name="Tran Van P."/>
        </authorList>
    </citation>
    <scope>NUCLEOTIDE SEQUENCE</scope>
</reference>
<dbReference type="InterPro" id="IPR009078">
    <property type="entry name" value="Ferritin-like_SF"/>
</dbReference>